<accession>A0AAV0BNT9</accession>
<dbReference type="AlphaFoldDB" id="A0AAV0BNT9"/>
<organism evidence="2 3">
    <name type="scientific">Phakopsora pachyrhizi</name>
    <name type="common">Asian soybean rust disease fungus</name>
    <dbReference type="NCBI Taxonomy" id="170000"/>
    <lineage>
        <taxon>Eukaryota</taxon>
        <taxon>Fungi</taxon>
        <taxon>Dikarya</taxon>
        <taxon>Basidiomycota</taxon>
        <taxon>Pucciniomycotina</taxon>
        <taxon>Pucciniomycetes</taxon>
        <taxon>Pucciniales</taxon>
        <taxon>Phakopsoraceae</taxon>
        <taxon>Phakopsora</taxon>
    </lineage>
</organism>
<feature type="compositionally biased region" description="Basic and acidic residues" evidence="1">
    <location>
        <begin position="108"/>
        <end position="129"/>
    </location>
</feature>
<evidence type="ECO:0000313" key="2">
    <source>
        <dbReference type="EMBL" id="CAH7687851.1"/>
    </source>
</evidence>
<gene>
    <name evidence="2" type="ORF">PPACK8108_LOCUS22704</name>
</gene>
<reference evidence="2" key="1">
    <citation type="submission" date="2022-06" db="EMBL/GenBank/DDBJ databases">
        <authorList>
            <consortium name="SYNGENTA / RWTH Aachen University"/>
        </authorList>
    </citation>
    <scope>NUCLEOTIDE SEQUENCE</scope>
</reference>
<protein>
    <submittedName>
        <fullName evidence="2">Uncharacterized protein</fullName>
    </submittedName>
</protein>
<sequence>MKEFSQKLGSLGLHHQGKSGPQPTKELFDLIAEAPTFSPAPAVNGLMDDRIDIDQEKFMPGRLDFETEWEIEADSSIKDLSFGRFYCFGGNSQLAKALVECDHNLDLESSKQNPEVKPKQIDDSTKELEQPLTKRHGLGSE</sequence>
<feature type="region of interest" description="Disordered" evidence="1">
    <location>
        <begin position="108"/>
        <end position="141"/>
    </location>
</feature>
<keyword evidence="3" id="KW-1185">Reference proteome</keyword>
<comment type="caution">
    <text evidence="2">The sequence shown here is derived from an EMBL/GenBank/DDBJ whole genome shotgun (WGS) entry which is preliminary data.</text>
</comment>
<name>A0AAV0BNT9_PHAPC</name>
<evidence type="ECO:0000313" key="3">
    <source>
        <dbReference type="Proteomes" id="UP001153365"/>
    </source>
</evidence>
<dbReference type="Proteomes" id="UP001153365">
    <property type="component" value="Unassembled WGS sequence"/>
</dbReference>
<dbReference type="EMBL" id="CALTRL010005917">
    <property type="protein sequence ID" value="CAH7687851.1"/>
    <property type="molecule type" value="Genomic_DNA"/>
</dbReference>
<proteinExistence type="predicted"/>
<feature type="region of interest" description="Disordered" evidence="1">
    <location>
        <begin position="1"/>
        <end position="24"/>
    </location>
</feature>
<evidence type="ECO:0000256" key="1">
    <source>
        <dbReference type="SAM" id="MobiDB-lite"/>
    </source>
</evidence>